<dbReference type="InterPro" id="IPR012910">
    <property type="entry name" value="Plug_dom"/>
</dbReference>
<dbReference type="AlphaFoldDB" id="A0A494W792"/>
<evidence type="ECO:0000256" key="13">
    <source>
        <dbReference type="SAM" id="SignalP"/>
    </source>
</evidence>
<dbReference type="PANTHER" id="PTHR32552:SF81">
    <property type="entry name" value="TONB-DEPENDENT OUTER MEMBRANE RECEPTOR"/>
    <property type="match status" value="1"/>
</dbReference>
<keyword evidence="16" id="KW-0675">Receptor</keyword>
<keyword evidence="5 11" id="KW-0812">Transmembrane</keyword>
<evidence type="ECO:0000256" key="10">
    <source>
        <dbReference type="ARBA" id="ARBA00023237"/>
    </source>
</evidence>
<organism evidence="16 17">
    <name type="scientific">Sphingobium amiense</name>
    <dbReference type="NCBI Taxonomy" id="135719"/>
    <lineage>
        <taxon>Bacteria</taxon>
        <taxon>Pseudomonadati</taxon>
        <taxon>Pseudomonadota</taxon>
        <taxon>Alphaproteobacteria</taxon>
        <taxon>Sphingomonadales</taxon>
        <taxon>Sphingomonadaceae</taxon>
        <taxon>Sphingobium</taxon>
    </lineage>
</organism>
<keyword evidence="9 11" id="KW-0472">Membrane</keyword>
<dbReference type="GO" id="GO:0009279">
    <property type="term" value="C:cell outer membrane"/>
    <property type="evidence" value="ECO:0007669"/>
    <property type="project" value="UniProtKB-SubCell"/>
</dbReference>
<feature type="domain" description="TonB-dependent receptor plug" evidence="15">
    <location>
        <begin position="54"/>
        <end position="160"/>
    </location>
</feature>
<dbReference type="PANTHER" id="PTHR32552">
    <property type="entry name" value="FERRICHROME IRON RECEPTOR-RELATED"/>
    <property type="match status" value="1"/>
</dbReference>
<keyword evidence="6" id="KW-0408">Iron</keyword>
<feature type="chain" id="PRO_5019835761" evidence="13">
    <location>
        <begin position="28"/>
        <end position="730"/>
    </location>
</feature>
<reference evidence="16 17" key="1">
    <citation type="submission" date="2018-05" db="EMBL/GenBank/DDBJ databases">
        <title>Complete Genome Sequence of the Nonylphenol-Degrading Bacterium Sphingobium amiense DSM 16289T.</title>
        <authorList>
            <person name="Ootsuka M."/>
            <person name="Nishizawa T."/>
            <person name="Ohta H."/>
        </authorList>
    </citation>
    <scope>NUCLEOTIDE SEQUENCE [LARGE SCALE GENOMIC DNA]</scope>
    <source>
        <strain evidence="16 17">DSM 16289</strain>
    </source>
</reference>
<evidence type="ECO:0000256" key="3">
    <source>
        <dbReference type="ARBA" id="ARBA00022452"/>
    </source>
</evidence>
<dbReference type="Proteomes" id="UP000279959">
    <property type="component" value="Chromosome"/>
</dbReference>
<keyword evidence="8 12" id="KW-0798">TonB box</keyword>
<keyword evidence="13" id="KW-0732">Signal</keyword>
<keyword evidence="2 11" id="KW-0813">Transport</keyword>
<evidence type="ECO:0000256" key="7">
    <source>
        <dbReference type="ARBA" id="ARBA00023065"/>
    </source>
</evidence>
<keyword evidence="3 11" id="KW-1134">Transmembrane beta strand</keyword>
<gene>
    <name evidence="16" type="ORF">SAMIE_1019180</name>
</gene>
<evidence type="ECO:0000256" key="12">
    <source>
        <dbReference type="RuleBase" id="RU003357"/>
    </source>
</evidence>
<keyword evidence="7" id="KW-0406">Ion transport</keyword>
<keyword evidence="10 11" id="KW-0998">Cell outer membrane</keyword>
<dbReference type="InterPro" id="IPR039426">
    <property type="entry name" value="TonB-dep_rcpt-like"/>
</dbReference>
<dbReference type="Pfam" id="PF00593">
    <property type="entry name" value="TonB_dep_Rec_b-barrel"/>
    <property type="match status" value="1"/>
</dbReference>
<evidence type="ECO:0000256" key="5">
    <source>
        <dbReference type="ARBA" id="ARBA00022692"/>
    </source>
</evidence>
<dbReference type="InterPro" id="IPR036942">
    <property type="entry name" value="Beta-barrel_TonB_sf"/>
</dbReference>
<evidence type="ECO:0000313" key="16">
    <source>
        <dbReference type="EMBL" id="BBD98417.1"/>
    </source>
</evidence>
<evidence type="ECO:0000313" key="17">
    <source>
        <dbReference type="Proteomes" id="UP000279959"/>
    </source>
</evidence>
<accession>A0A494W792</accession>
<keyword evidence="4" id="KW-0410">Iron transport</keyword>
<dbReference type="EMBL" id="AP018664">
    <property type="protein sequence ID" value="BBD98417.1"/>
    <property type="molecule type" value="Genomic_DNA"/>
</dbReference>
<dbReference type="Pfam" id="PF07715">
    <property type="entry name" value="Plug"/>
    <property type="match status" value="1"/>
</dbReference>
<dbReference type="RefSeq" id="WP_083952528.1">
    <property type="nucleotide sequence ID" value="NZ_AP018664.1"/>
</dbReference>
<name>A0A494W792_9SPHN</name>
<keyword evidence="17" id="KW-1185">Reference proteome</keyword>
<evidence type="ECO:0000256" key="4">
    <source>
        <dbReference type="ARBA" id="ARBA00022496"/>
    </source>
</evidence>
<feature type="domain" description="TonB-dependent receptor-like beta-barrel" evidence="14">
    <location>
        <begin position="302"/>
        <end position="696"/>
    </location>
</feature>
<dbReference type="InterPro" id="IPR000531">
    <property type="entry name" value="Beta-barrel_TonB"/>
</dbReference>
<dbReference type="GO" id="GO:0006826">
    <property type="term" value="P:iron ion transport"/>
    <property type="evidence" value="ECO:0007669"/>
    <property type="project" value="UniProtKB-KW"/>
</dbReference>
<dbReference type="SUPFAM" id="SSF56935">
    <property type="entry name" value="Porins"/>
    <property type="match status" value="1"/>
</dbReference>
<protein>
    <submittedName>
        <fullName evidence="16">TonB-dependent receptor</fullName>
    </submittedName>
</protein>
<feature type="signal peptide" evidence="13">
    <location>
        <begin position="1"/>
        <end position="27"/>
    </location>
</feature>
<evidence type="ECO:0000256" key="9">
    <source>
        <dbReference type="ARBA" id="ARBA00023136"/>
    </source>
</evidence>
<evidence type="ECO:0000256" key="1">
    <source>
        <dbReference type="ARBA" id="ARBA00004571"/>
    </source>
</evidence>
<evidence type="ECO:0000259" key="15">
    <source>
        <dbReference type="Pfam" id="PF07715"/>
    </source>
</evidence>
<evidence type="ECO:0000256" key="2">
    <source>
        <dbReference type="ARBA" id="ARBA00022448"/>
    </source>
</evidence>
<evidence type="ECO:0000259" key="14">
    <source>
        <dbReference type="Pfam" id="PF00593"/>
    </source>
</evidence>
<dbReference type="Gene3D" id="2.40.170.20">
    <property type="entry name" value="TonB-dependent receptor, beta-barrel domain"/>
    <property type="match status" value="1"/>
</dbReference>
<dbReference type="KEGG" id="sami:SAMIE_1019180"/>
<evidence type="ECO:0000256" key="6">
    <source>
        <dbReference type="ARBA" id="ARBA00023004"/>
    </source>
</evidence>
<evidence type="ECO:0000256" key="11">
    <source>
        <dbReference type="PROSITE-ProRule" id="PRU01360"/>
    </source>
</evidence>
<evidence type="ECO:0000256" key="8">
    <source>
        <dbReference type="ARBA" id="ARBA00023077"/>
    </source>
</evidence>
<sequence length="730" mass="79641">MRSYRMVRLPLLCGVVMLGLQAAQARAADDADAVAEEPTTQDIVVTAQRRAERLQDVPITIANLSSDTMRQASVVQLQDISKLTSGVRFDSRYSFFTPTIRGISTSNYLPGSSSNVALYLDGFASVALASSNFQLMNIDSIQILKGPQGTLFGRNTTAGAVLVNTAKPSNETSVVAEAGYGSYDAQRYQFYATTGLTDDIAVDLSAQYGRGDGWIENIFTGDKNAGRYRNFSVRAGLLVRPTETLSLLFRYEHAYRNDPTGSLLNAYVLEGRPGCVTCSRPGAITATRRGQIAEDEKLGFISRSNAYQLTATLDAGFADITSYTQYRTDDSEQFYSIDLTNLAVTAQSTKEEDTLFTQEVIVNSKPGGRLQWTVGAFYSDWSSQWPYVGLAPAGVPGARPPYPQLLESGIKSVSRAVFGDATYEIVDNLFVTAGLRYTRDSLKDAYSNFLAIGPRRPPTLTTSRLTPRGVIRYQLNNASNIYASVSRGYKAAIYNISSTTTPGTPILPEEIWAYEAGYKYASRNLSFNISGYYYDYSNQQLAQSRIVDGIATTLIANAASSRLYGIDADIRYALDEHFAVNVGGNWSHARYRSFPGAPTFNLARFLATGTFVNEVIDASGFHLARAPDFTANAGASFTAGVGGGTMTLSGNLYYTSKFYFDLVQKLPQESYATLDLRAEWMDPSERYTLALAGKNVTDTNYLNQASQNGLGIGANWAAPAQVEASVRVKF</sequence>
<comment type="subcellular location">
    <subcellularLocation>
        <location evidence="1 11">Cell outer membrane</location>
        <topology evidence="1 11">Multi-pass membrane protein</topology>
    </subcellularLocation>
</comment>
<comment type="similarity">
    <text evidence="11 12">Belongs to the TonB-dependent receptor family.</text>
</comment>
<proteinExistence type="inferred from homology"/>
<dbReference type="PROSITE" id="PS52016">
    <property type="entry name" value="TONB_DEPENDENT_REC_3"/>
    <property type="match status" value="1"/>
</dbReference>